<accession>A0ABT1BJC7</accession>
<dbReference type="Proteomes" id="UP001204851">
    <property type="component" value="Unassembled WGS sequence"/>
</dbReference>
<keyword evidence="1" id="KW-0472">Membrane</keyword>
<proteinExistence type="predicted"/>
<evidence type="ECO:0000313" key="3">
    <source>
        <dbReference type="Proteomes" id="UP001204851"/>
    </source>
</evidence>
<evidence type="ECO:0000256" key="1">
    <source>
        <dbReference type="SAM" id="Phobius"/>
    </source>
</evidence>
<sequence length="60" mass="6714">MRQTSIDDLSGCVRQRRWVAALLLALLALGLWWLAPRVELQLALHWAAPRLPLSLGAGLR</sequence>
<dbReference type="RefSeq" id="WP_252768785.1">
    <property type="nucleotide sequence ID" value="NZ_JAMXMC010000003.1"/>
</dbReference>
<keyword evidence="1" id="KW-1133">Transmembrane helix</keyword>
<organism evidence="2 3">
    <name type="scientific">Ideonella oryzae</name>
    <dbReference type="NCBI Taxonomy" id="2937441"/>
    <lineage>
        <taxon>Bacteria</taxon>
        <taxon>Pseudomonadati</taxon>
        <taxon>Pseudomonadota</taxon>
        <taxon>Betaproteobacteria</taxon>
        <taxon>Burkholderiales</taxon>
        <taxon>Sphaerotilaceae</taxon>
        <taxon>Ideonella</taxon>
    </lineage>
</organism>
<keyword evidence="1" id="KW-0812">Transmembrane</keyword>
<keyword evidence="3" id="KW-1185">Reference proteome</keyword>
<name>A0ABT1BJC7_9BURK</name>
<feature type="transmembrane region" description="Helical" evidence="1">
    <location>
        <begin position="18"/>
        <end position="35"/>
    </location>
</feature>
<reference evidence="2 3" key="1">
    <citation type="submission" date="2022-06" db="EMBL/GenBank/DDBJ databases">
        <title>Ideonella sp. NS12-5 Genome sequencing and assembly.</title>
        <authorList>
            <person name="Jung Y."/>
        </authorList>
    </citation>
    <scope>NUCLEOTIDE SEQUENCE [LARGE SCALE GENOMIC DNA]</scope>
    <source>
        <strain evidence="2 3">NS12-5</strain>
    </source>
</reference>
<protein>
    <submittedName>
        <fullName evidence="2">Uncharacterized protein</fullName>
    </submittedName>
</protein>
<evidence type="ECO:0000313" key="2">
    <source>
        <dbReference type="EMBL" id="MCO5976315.1"/>
    </source>
</evidence>
<gene>
    <name evidence="2" type="ORF">M0L44_06230</name>
</gene>
<comment type="caution">
    <text evidence="2">The sequence shown here is derived from an EMBL/GenBank/DDBJ whole genome shotgun (WGS) entry which is preliminary data.</text>
</comment>
<dbReference type="EMBL" id="JAMXMC010000003">
    <property type="protein sequence ID" value="MCO5976315.1"/>
    <property type="molecule type" value="Genomic_DNA"/>
</dbReference>